<dbReference type="EMBL" id="GBRH01267313">
    <property type="protein sequence ID" value="JAD30582.1"/>
    <property type="molecule type" value="Transcribed_RNA"/>
</dbReference>
<evidence type="ECO:0000313" key="2">
    <source>
        <dbReference type="EMBL" id="JAD30582.1"/>
    </source>
</evidence>
<evidence type="ECO:0000256" key="1">
    <source>
        <dbReference type="SAM" id="MobiDB-lite"/>
    </source>
</evidence>
<organism evidence="2">
    <name type="scientific">Arundo donax</name>
    <name type="common">Giant reed</name>
    <name type="synonym">Donax arundinaceus</name>
    <dbReference type="NCBI Taxonomy" id="35708"/>
    <lineage>
        <taxon>Eukaryota</taxon>
        <taxon>Viridiplantae</taxon>
        <taxon>Streptophyta</taxon>
        <taxon>Embryophyta</taxon>
        <taxon>Tracheophyta</taxon>
        <taxon>Spermatophyta</taxon>
        <taxon>Magnoliopsida</taxon>
        <taxon>Liliopsida</taxon>
        <taxon>Poales</taxon>
        <taxon>Poaceae</taxon>
        <taxon>PACMAD clade</taxon>
        <taxon>Arundinoideae</taxon>
        <taxon>Arundineae</taxon>
        <taxon>Arundo</taxon>
    </lineage>
</organism>
<name>A0A0A8Z6W3_ARUDO</name>
<dbReference type="AlphaFoldDB" id="A0A0A8Z6W3"/>
<protein>
    <submittedName>
        <fullName evidence="2">Uncharacterized protein</fullName>
    </submittedName>
</protein>
<reference evidence="2" key="1">
    <citation type="submission" date="2014-09" db="EMBL/GenBank/DDBJ databases">
        <authorList>
            <person name="Magalhaes I.L.F."/>
            <person name="Oliveira U."/>
            <person name="Santos F.R."/>
            <person name="Vidigal T.H.D.A."/>
            <person name="Brescovit A.D."/>
            <person name="Santos A.J."/>
        </authorList>
    </citation>
    <scope>NUCLEOTIDE SEQUENCE</scope>
    <source>
        <tissue evidence="2">Shoot tissue taken approximately 20 cm above the soil surface</tissue>
    </source>
</reference>
<accession>A0A0A8Z6W3</accession>
<sequence>MQQLGPRRRRGCCASRRAAVQEGHTSRRVGGPHLLPRRRGEGPCLSPRSLDFSRSVLCGERESSWRLKR</sequence>
<feature type="region of interest" description="Disordered" evidence="1">
    <location>
        <begin position="1"/>
        <end position="42"/>
    </location>
</feature>
<reference evidence="2" key="2">
    <citation type="journal article" date="2015" name="Data Brief">
        <title>Shoot transcriptome of the giant reed, Arundo donax.</title>
        <authorList>
            <person name="Barrero R.A."/>
            <person name="Guerrero F.D."/>
            <person name="Moolhuijzen P."/>
            <person name="Goolsby J.A."/>
            <person name="Tidwell J."/>
            <person name="Bellgard S.E."/>
            <person name="Bellgard M.I."/>
        </authorList>
    </citation>
    <scope>NUCLEOTIDE SEQUENCE</scope>
    <source>
        <tissue evidence="2">Shoot tissue taken approximately 20 cm above the soil surface</tissue>
    </source>
</reference>
<proteinExistence type="predicted"/>
<feature type="compositionally biased region" description="Basic residues" evidence="1">
    <location>
        <begin position="1"/>
        <end position="11"/>
    </location>
</feature>